<accession>A0A5S9R2D0</accession>
<dbReference type="EMBL" id="CACSIP010000030">
    <property type="protein sequence ID" value="CAA0127416.1"/>
    <property type="molecule type" value="Genomic_DNA"/>
</dbReference>
<feature type="chain" id="PRO_5025039676" description="PASTA domain-containing protein" evidence="1">
    <location>
        <begin position="29"/>
        <end position="109"/>
    </location>
</feature>
<keyword evidence="1" id="KW-0732">Signal</keyword>
<dbReference type="AlphaFoldDB" id="A0A5S9R2D0"/>
<name>A0A5S9R2D0_MYCVN</name>
<reference evidence="2 3" key="1">
    <citation type="submission" date="2019-11" db="EMBL/GenBank/DDBJ databases">
        <authorList>
            <person name="Holert J."/>
        </authorList>
    </citation>
    <scope>NUCLEOTIDE SEQUENCE [LARGE SCALE GENOMIC DNA]</scope>
    <source>
        <strain evidence="2">BC8_1</strain>
    </source>
</reference>
<evidence type="ECO:0000313" key="2">
    <source>
        <dbReference type="EMBL" id="CAA0127416.1"/>
    </source>
</evidence>
<evidence type="ECO:0000313" key="3">
    <source>
        <dbReference type="Proteomes" id="UP000430146"/>
    </source>
</evidence>
<sequence>MSRKQFAVVGVTALLASLGVAVAAPASAQSWTMPNLIGTDLQGAQDAVQSVSGGDVWLSTSTDLTGQGRAQILDRAWVVCSSTPPPGAPFTTTTEIDFGVVKKDIESCP</sequence>
<protein>
    <recommendedName>
        <fullName evidence="4">PASTA domain-containing protein</fullName>
    </recommendedName>
</protein>
<dbReference type="Gene3D" id="3.30.10.20">
    <property type="match status" value="1"/>
</dbReference>
<proteinExistence type="predicted"/>
<feature type="signal peptide" evidence="1">
    <location>
        <begin position="1"/>
        <end position="28"/>
    </location>
</feature>
<evidence type="ECO:0000256" key="1">
    <source>
        <dbReference type="SAM" id="SignalP"/>
    </source>
</evidence>
<evidence type="ECO:0008006" key="4">
    <source>
        <dbReference type="Google" id="ProtNLM"/>
    </source>
</evidence>
<gene>
    <name evidence="2" type="ORF">AELLOGFF_05185</name>
</gene>
<keyword evidence="3" id="KW-1185">Reference proteome</keyword>
<organism evidence="2 3">
    <name type="scientific">Mycolicibacterium vanbaalenii</name>
    <name type="common">Mycobacterium vanbaalenii</name>
    <dbReference type="NCBI Taxonomy" id="110539"/>
    <lineage>
        <taxon>Bacteria</taxon>
        <taxon>Bacillati</taxon>
        <taxon>Actinomycetota</taxon>
        <taxon>Actinomycetes</taxon>
        <taxon>Mycobacteriales</taxon>
        <taxon>Mycobacteriaceae</taxon>
        <taxon>Mycolicibacterium</taxon>
    </lineage>
</organism>
<dbReference type="Proteomes" id="UP000430146">
    <property type="component" value="Unassembled WGS sequence"/>
</dbReference>